<accession>A0AAD3SVW4</accession>
<dbReference type="SMART" id="SM00385">
    <property type="entry name" value="CYCLIN"/>
    <property type="match status" value="1"/>
</dbReference>
<dbReference type="GO" id="GO:0051301">
    <property type="term" value="P:cell division"/>
    <property type="evidence" value="ECO:0007669"/>
    <property type="project" value="UniProtKB-KW"/>
</dbReference>
<evidence type="ECO:0000259" key="6">
    <source>
        <dbReference type="SMART" id="SM00385"/>
    </source>
</evidence>
<sequence>MENPSDSSVSPSSLLCQESETRLDEDLDDDDEYIQVLLKRETGAVSVRNSVCLVLQDWAKNARLDAVDFILNTTALLGFRFQTAYLSLSYFDGFLSERIIDSEKSWAVQLLSVACLSLAAKLEECPVPILSELQGGEYNFNSKIIQRMELLVLNTLQWKLASVTPFAYLPHFINKFCNQSSPGGIISRIREHILAVVREVNLMNHRPSAIASAAVLVALDQRLTRKAMELKINAIPASRFLDTEDVFTCYNIMQRLEFDKIMLPKFLLSPDLSPGTDVLQDHSVASSVRSKRKRLTFNDSDQNHCLSEKKNHNSSID</sequence>
<evidence type="ECO:0000256" key="3">
    <source>
        <dbReference type="ARBA" id="ARBA00023127"/>
    </source>
</evidence>
<keyword evidence="8" id="KW-1185">Reference proteome</keyword>
<proteinExistence type="inferred from homology"/>
<reference evidence="7" key="1">
    <citation type="submission" date="2023-05" db="EMBL/GenBank/DDBJ databases">
        <title>Nepenthes gracilis genome sequencing.</title>
        <authorList>
            <person name="Fukushima K."/>
        </authorList>
    </citation>
    <scope>NUCLEOTIDE SEQUENCE</scope>
    <source>
        <strain evidence="7">SING2019-196</strain>
    </source>
</reference>
<dbReference type="Pfam" id="PF00134">
    <property type="entry name" value="Cyclin_N"/>
    <property type="match status" value="1"/>
</dbReference>
<evidence type="ECO:0000313" key="7">
    <source>
        <dbReference type="EMBL" id="GMH17977.1"/>
    </source>
</evidence>
<dbReference type="EMBL" id="BSYO01000018">
    <property type="protein sequence ID" value="GMH17977.1"/>
    <property type="molecule type" value="Genomic_DNA"/>
</dbReference>
<dbReference type="InterPro" id="IPR036915">
    <property type="entry name" value="Cyclin-like_sf"/>
</dbReference>
<evidence type="ECO:0000256" key="4">
    <source>
        <dbReference type="ARBA" id="ARBA00023306"/>
    </source>
</evidence>
<keyword evidence="2" id="KW-0132">Cell division</keyword>
<dbReference type="PANTHER" id="PTHR10177">
    <property type="entry name" value="CYCLINS"/>
    <property type="match status" value="1"/>
</dbReference>
<keyword evidence="4" id="KW-0131">Cell cycle</keyword>
<feature type="domain" description="Cyclin-like" evidence="6">
    <location>
        <begin position="68"/>
        <end position="154"/>
    </location>
</feature>
<name>A0AAD3SVW4_NEPGR</name>
<evidence type="ECO:0000313" key="8">
    <source>
        <dbReference type="Proteomes" id="UP001279734"/>
    </source>
</evidence>
<protein>
    <recommendedName>
        <fullName evidence="6">Cyclin-like domain-containing protein</fullName>
    </recommendedName>
</protein>
<dbReference type="InterPro" id="IPR039361">
    <property type="entry name" value="Cyclin"/>
</dbReference>
<comment type="similarity">
    <text evidence="1">Belongs to the cyclin family. Cyclin D subfamily.</text>
</comment>
<evidence type="ECO:0000256" key="1">
    <source>
        <dbReference type="ARBA" id="ARBA00009065"/>
    </source>
</evidence>
<dbReference type="FunFam" id="1.10.472.10:FF:000069">
    <property type="entry name" value="Cyclin-D5-1"/>
    <property type="match status" value="1"/>
</dbReference>
<comment type="caution">
    <text evidence="7">The sequence shown here is derived from an EMBL/GenBank/DDBJ whole genome shotgun (WGS) entry which is preliminary data.</text>
</comment>
<evidence type="ECO:0000256" key="2">
    <source>
        <dbReference type="ARBA" id="ARBA00022618"/>
    </source>
</evidence>
<dbReference type="CDD" id="cd20543">
    <property type="entry name" value="CYCLIN_AtCycD-like_rpt1"/>
    <property type="match status" value="1"/>
</dbReference>
<gene>
    <name evidence="7" type="ORF">Nepgr_019818</name>
</gene>
<keyword evidence="3 5" id="KW-0195">Cyclin</keyword>
<dbReference type="Gene3D" id="1.10.472.10">
    <property type="entry name" value="Cyclin-like"/>
    <property type="match status" value="2"/>
</dbReference>
<evidence type="ECO:0000256" key="5">
    <source>
        <dbReference type="RuleBase" id="RU000383"/>
    </source>
</evidence>
<dbReference type="AlphaFoldDB" id="A0AAD3SVW4"/>
<dbReference type="SUPFAM" id="SSF47954">
    <property type="entry name" value="Cyclin-like"/>
    <property type="match status" value="1"/>
</dbReference>
<dbReference type="InterPro" id="IPR013763">
    <property type="entry name" value="Cyclin-like_dom"/>
</dbReference>
<dbReference type="InterPro" id="IPR006671">
    <property type="entry name" value="Cyclin_N"/>
</dbReference>
<dbReference type="CDD" id="cd20544">
    <property type="entry name" value="CYCLIN_AtCycD-like_rpt2"/>
    <property type="match status" value="1"/>
</dbReference>
<organism evidence="7 8">
    <name type="scientific">Nepenthes gracilis</name>
    <name type="common">Slender pitcher plant</name>
    <dbReference type="NCBI Taxonomy" id="150966"/>
    <lineage>
        <taxon>Eukaryota</taxon>
        <taxon>Viridiplantae</taxon>
        <taxon>Streptophyta</taxon>
        <taxon>Embryophyta</taxon>
        <taxon>Tracheophyta</taxon>
        <taxon>Spermatophyta</taxon>
        <taxon>Magnoliopsida</taxon>
        <taxon>eudicotyledons</taxon>
        <taxon>Gunneridae</taxon>
        <taxon>Pentapetalae</taxon>
        <taxon>Caryophyllales</taxon>
        <taxon>Nepenthaceae</taxon>
        <taxon>Nepenthes</taxon>
    </lineage>
</organism>
<dbReference type="Proteomes" id="UP001279734">
    <property type="component" value="Unassembled WGS sequence"/>
</dbReference>